<dbReference type="EMBL" id="JAJEPR010000004">
    <property type="protein sequence ID" value="MCC2188981.1"/>
    <property type="molecule type" value="Genomic_DNA"/>
</dbReference>
<keyword evidence="2" id="KW-1185">Reference proteome</keyword>
<comment type="caution">
    <text evidence="1">The sequence shown here is derived from an EMBL/GenBank/DDBJ whole genome shotgun (WGS) entry which is preliminary data.</text>
</comment>
<protein>
    <submittedName>
        <fullName evidence="1">YhcH/YjgK/YiaL family protein</fullName>
    </submittedName>
</protein>
<dbReference type="SUPFAM" id="SSF51197">
    <property type="entry name" value="Clavaminate synthase-like"/>
    <property type="match status" value="1"/>
</dbReference>
<dbReference type="InterPro" id="IPR037012">
    <property type="entry name" value="NanQ/TabA/YiaL_sf"/>
</dbReference>
<dbReference type="AlphaFoldDB" id="A0AAE3J599"/>
<organism evidence="1 2">
    <name type="scientific">Fusicatenibacter faecihominis</name>
    <dbReference type="NCBI Taxonomy" id="2881276"/>
    <lineage>
        <taxon>Bacteria</taxon>
        <taxon>Bacillati</taxon>
        <taxon>Bacillota</taxon>
        <taxon>Clostridia</taxon>
        <taxon>Lachnospirales</taxon>
        <taxon>Lachnospiraceae</taxon>
        <taxon>Fusicatenibacter</taxon>
    </lineage>
</organism>
<dbReference type="Proteomes" id="UP001197875">
    <property type="component" value="Unassembled WGS sequence"/>
</dbReference>
<proteinExistence type="predicted"/>
<sequence>MIIDKTSNLELYKSLIPHLDVILNFARKAAEKPVGTYPYPGGRIMIQEGETRALEGAEFESHKNFLDLQWILEGKEMMEYANIHDLTETVPYNTEKDIQFWQGKGSLMEVPAGTFYLVYPEDGHKPCCHTEKKNTYRKMVVKIPV</sequence>
<dbReference type="GO" id="GO:0005829">
    <property type="term" value="C:cytosol"/>
    <property type="evidence" value="ECO:0007669"/>
    <property type="project" value="TreeGrafter"/>
</dbReference>
<dbReference type="RefSeq" id="WP_227614429.1">
    <property type="nucleotide sequence ID" value="NZ_JAJEPR010000004.1"/>
</dbReference>
<dbReference type="NCBIfam" id="TIGR00022">
    <property type="entry name" value="YhcH/YjgK/YiaL family protein"/>
    <property type="match status" value="1"/>
</dbReference>
<accession>A0AAE3J599</accession>
<dbReference type="Pfam" id="PF04074">
    <property type="entry name" value="DUF386"/>
    <property type="match status" value="1"/>
</dbReference>
<gene>
    <name evidence="1" type="ORF">LKD71_03920</name>
</gene>
<reference evidence="1 2" key="1">
    <citation type="submission" date="2021-10" db="EMBL/GenBank/DDBJ databases">
        <title>Anaerobic single-cell dispensing facilitates the cultivation of human gut bacteria.</title>
        <authorList>
            <person name="Afrizal A."/>
        </authorList>
    </citation>
    <scope>NUCLEOTIDE SEQUENCE [LARGE SCALE GENOMIC DNA]</scope>
    <source>
        <strain evidence="1 2">CLA-AA-H277</strain>
    </source>
</reference>
<name>A0AAE3J599_9FIRM</name>
<evidence type="ECO:0000313" key="2">
    <source>
        <dbReference type="Proteomes" id="UP001197875"/>
    </source>
</evidence>
<dbReference type="PANTHER" id="PTHR34986">
    <property type="entry name" value="EVOLVED BETA-GALACTOSIDASE SUBUNIT BETA"/>
    <property type="match status" value="1"/>
</dbReference>
<evidence type="ECO:0000313" key="1">
    <source>
        <dbReference type="EMBL" id="MCC2188981.1"/>
    </source>
</evidence>
<dbReference type="InterPro" id="IPR004375">
    <property type="entry name" value="NanQ/TabA/YiaL"/>
</dbReference>
<dbReference type="PANTHER" id="PTHR34986:SF1">
    <property type="entry name" value="PROTEIN YIAL"/>
    <property type="match status" value="1"/>
</dbReference>
<dbReference type="Gene3D" id="2.60.120.370">
    <property type="entry name" value="YhcH/YjgK/YiaL"/>
    <property type="match status" value="1"/>
</dbReference>